<keyword evidence="1" id="KW-0503">Monooxygenase</keyword>
<dbReference type="Gene3D" id="3.30.70.100">
    <property type="match status" value="1"/>
</dbReference>
<dbReference type="InterPro" id="IPR011008">
    <property type="entry name" value="Dimeric_a/b-barrel"/>
</dbReference>
<gene>
    <name evidence="1" type="ORF">EHQ18_07375</name>
</gene>
<sequence>MNQILIDRFHLPTESKKIFLERVKINRDFIKNIDGFLGDQTYIREEQNKIQFVTIATWKDKQSLENAKTLVFAEYEKQGFVMPEFLKENCIQIEREIYEKMIE</sequence>
<organism evidence="1 2">
    <name type="scientific">Leptospira kanakyensis</name>
    <dbReference type="NCBI Taxonomy" id="2484968"/>
    <lineage>
        <taxon>Bacteria</taxon>
        <taxon>Pseudomonadati</taxon>
        <taxon>Spirochaetota</taxon>
        <taxon>Spirochaetia</taxon>
        <taxon>Leptospirales</taxon>
        <taxon>Leptospiraceae</taxon>
        <taxon>Leptospira</taxon>
    </lineage>
</organism>
<evidence type="ECO:0000313" key="1">
    <source>
        <dbReference type="EMBL" id="TGK73677.1"/>
    </source>
</evidence>
<name>A0A6N4Q594_9LEPT</name>
<dbReference type="AlphaFoldDB" id="A0A6N4Q594"/>
<protein>
    <submittedName>
        <fullName evidence="1">Antibiotic biosynthesis monooxygenase</fullName>
    </submittedName>
</protein>
<reference evidence="1" key="1">
    <citation type="journal article" date="2019" name="PLoS Negl. Trop. Dis.">
        <title>Revisiting the worldwide diversity of Leptospira species in the environment.</title>
        <authorList>
            <person name="Vincent A.T."/>
            <person name="Schiettekatte O."/>
            <person name="Bourhy P."/>
            <person name="Veyrier F.J."/>
            <person name="Picardeau M."/>
        </authorList>
    </citation>
    <scope>NUCLEOTIDE SEQUENCE [LARGE SCALE GENOMIC DNA]</scope>
    <source>
        <strain evidence="1">201800293</strain>
    </source>
</reference>
<dbReference type="SUPFAM" id="SSF54909">
    <property type="entry name" value="Dimeric alpha+beta barrel"/>
    <property type="match status" value="1"/>
</dbReference>
<evidence type="ECO:0000313" key="2">
    <source>
        <dbReference type="Proteomes" id="UP000297239"/>
    </source>
</evidence>
<accession>A0A6N4Q594</accession>
<keyword evidence="2" id="KW-1185">Reference proteome</keyword>
<proteinExistence type="predicted"/>
<dbReference type="OrthoDB" id="334349at2"/>
<comment type="caution">
    <text evidence="1">The sequence shown here is derived from an EMBL/GenBank/DDBJ whole genome shotgun (WGS) entry which is preliminary data.</text>
</comment>
<dbReference type="GO" id="GO:0004497">
    <property type="term" value="F:monooxygenase activity"/>
    <property type="evidence" value="ECO:0007669"/>
    <property type="project" value="UniProtKB-KW"/>
</dbReference>
<keyword evidence="1" id="KW-0560">Oxidoreductase</keyword>
<dbReference type="EMBL" id="RQFF01000013">
    <property type="protein sequence ID" value="TGK73677.1"/>
    <property type="molecule type" value="Genomic_DNA"/>
</dbReference>
<dbReference type="RefSeq" id="WP_135633013.1">
    <property type="nucleotide sequence ID" value="NZ_JAMQQA010000002.1"/>
</dbReference>
<dbReference type="Proteomes" id="UP000297239">
    <property type="component" value="Unassembled WGS sequence"/>
</dbReference>